<evidence type="ECO:0000313" key="15">
    <source>
        <dbReference type="Proteomes" id="UP001185092"/>
    </source>
</evidence>
<dbReference type="SUPFAM" id="SSF53383">
    <property type="entry name" value="PLP-dependent transferases"/>
    <property type="match status" value="1"/>
</dbReference>
<comment type="pathway">
    <text evidence="3">Lipid metabolism.</text>
</comment>
<dbReference type="PANTHER" id="PTHR42885">
    <property type="entry name" value="HISTIDINOL-PHOSPHATE AMINOTRANSFERASE-RELATED"/>
    <property type="match status" value="1"/>
</dbReference>
<dbReference type="Proteomes" id="UP001185092">
    <property type="component" value="Unassembled WGS sequence"/>
</dbReference>
<dbReference type="AlphaFoldDB" id="A0AAE3XJ79"/>
<dbReference type="EMBL" id="JAVDQD010000002">
    <property type="protein sequence ID" value="MDR6238746.1"/>
    <property type="molecule type" value="Genomic_DNA"/>
</dbReference>
<feature type="modified residue" description="N6-(pyridoxal phosphate)lysine" evidence="12">
    <location>
        <position position="209"/>
    </location>
</feature>
<evidence type="ECO:0000256" key="8">
    <source>
        <dbReference type="ARBA" id="ARBA00022679"/>
    </source>
</evidence>
<name>A0AAE3XJ79_9BACT</name>
<evidence type="ECO:0000256" key="10">
    <source>
        <dbReference type="ARBA" id="ARBA00023102"/>
    </source>
</evidence>
<keyword evidence="9 12" id="KW-0663">Pyridoxal phosphate</keyword>
<protein>
    <recommendedName>
        <fullName evidence="12">Histidinol-phosphate aminotransferase</fullName>
        <ecNumber evidence="12">2.6.1.9</ecNumber>
    </recommendedName>
    <alternativeName>
        <fullName evidence="12">Imidazole acetol-phosphate transaminase</fullName>
    </alternativeName>
</protein>
<dbReference type="Gene3D" id="3.40.640.10">
    <property type="entry name" value="Type I PLP-dependent aspartate aminotransferase-like (Major domain)"/>
    <property type="match status" value="1"/>
</dbReference>
<dbReference type="GO" id="GO:0000105">
    <property type="term" value="P:L-histidine biosynthetic process"/>
    <property type="evidence" value="ECO:0007669"/>
    <property type="project" value="UniProtKB-UniRule"/>
</dbReference>
<evidence type="ECO:0000256" key="5">
    <source>
        <dbReference type="ARBA" id="ARBA00011738"/>
    </source>
</evidence>
<comment type="caution">
    <text evidence="14">The sequence shown here is derived from an EMBL/GenBank/DDBJ whole genome shotgun (WGS) entry which is preliminary data.</text>
</comment>
<dbReference type="InterPro" id="IPR015422">
    <property type="entry name" value="PyrdxlP-dep_Trfase_small"/>
</dbReference>
<keyword evidence="7 12" id="KW-0028">Amino-acid biosynthesis</keyword>
<comment type="cofactor">
    <cofactor evidence="1 12">
        <name>pyridoxal 5'-phosphate</name>
        <dbReference type="ChEBI" id="CHEBI:597326"/>
    </cofactor>
</comment>
<gene>
    <name evidence="12" type="primary">hisC</name>
    <name evidence="14" type="ORF">HNQ88_001783</name>
</gene>
<keyword evidence="10 12" id="KW-0368">Histidine biosynthesis</keyword>
<comment type="catalytic activity">
    <reaction evidence="11 12">
        <text>L-histidinol phosphate + 2-oxoglutarate = 3-(imidazol-4-yl)-2-oxopropyl phosphate + L-glutamate</text>
        <dbReference type="Rhea" id="RHEA:23744"/>
        <dbReference type="ChEBI" id="CHEBI:16810"/>
        <dbReference type="ChEBI" id="CHEBI:29985"/>
        <dbReference type="ChEBI" id="CHEBI:57766"/>
        <dbReference type="ChEBI" id="CHEBI:57980"/>
        <dbReference type="EC" id="2.6.1.9"/>
    </reaction>
</comment>
<dbReference type="InterPro" id="IPR001917">
    <property type="entry name" value="Aminotrans_II_pyridoxalP_BS"/>
</dbReference>
<dbReference type="NCBIfam" id="TIGR01141">
    <property type="entry name" value="hisC"/>
    <property type="match status" value="1"/>
</dbReference>
<dbReference type="InterPro" id="IPR004839">
    <property type="entry name" value="Aminotransferase_I/II_large"/>
</dbReference>
<keyword evidence="15" id="KW-1185">Reference proteome</keyword>
<feature type="domain" description="Aminotransferase class I/classII large" evidence="13">
    <location>
        <begin position="48"/>
        <end position="344"/>
    </location>
</feature>
<dbReference type="GO" id="GO:0004400">
    <property type="term" value="F:histidinol-phosphate transaminase activity"/>
    <property type="evidence" value="ECO:0007669"/>
    <property type="project" value="UniProtKB-UniRule"/>
</dbReference>
<dbReference type="InterPro" id="IPR005861">
    <property type="entry name" value="HisP_aminotrans"/>
</dbReference>
<dbReference type="EC" id="2.6.1.9" evidence="12"/>
<keyword evidence="6 12" id="KW-0032">Aminotransferase</keyword>
<evidence type="ECO:0000313" key="14">
    <source>
        <dbReference type="EMBL" id="MDR6238746.1"/>
    </source>
</evidence>
<comment type="subunit">
    <text evidence="5 12">Homodimer.</text>
</comment>
<accession>A0AAE3XJ79</accession>
<evidence type="ECO:0000256" key="2">
    <source>
        <dbReference type="ARBA" id="ARBA00005011"/>
    </source>
</evidence>
<dbReference type="PANTHER" id="PTHR42885:SF2">
    <property type="entry name" value="HISTIDINOL-PHOSPHATE AMINOTRANSFERASE"/>
    <property type="match status" value="1"/>
</dbReference>
<keyword evidence="8 12" id="KW-0808">Transferase</keyword>
<dbReference type="InterPro" id="IPR015424">
    <property type="entry name" value="PyrdxlP-dep_Trfase"/>
</dbReference>
<dbReference type="HAMAP" id="MF_01023">
    <property type="entry name" value="HisC_aminotrans_2"/>
    <property type="match status" value="1"/>
</dbReference>
<reference evidence="14" key="1">
    <citation type="submission" date="2023-07" db="EMBL/GenBank/DDBJ databases">
        <title>Genomic Encyclopedia of Type Strains, Phase IV (KMG-IV): sequencing the most valuable type-strain genomes for metagenomic binning, comparative biology and taxonomic classification.</title>
        <authorList>
            <person name="Goeker M."/>
        </authorList>
    </citation>
    <scope>NUCLEOTIDE SEQUENCE</scope>
    <source>
        <strain evidence="14">DSM 26174</strain>
    </source>
</reference>
<evidence type="ECO:0000259" key="13">
    <source>
        <dbReference type="Pfam" id="PF00155"/>
    </source>
</evidence>
<sequence>MFNPENILRAHLKGLKPYTSARDEFSGQAKVFVDANENAEGSVCDIAVNRYPDPYQQTVKAKISQIQNVPAENIFLGNGSDEAIDLLYRAFCEPGKDHVLVLPPTYGMYQVSADINGIETRKVSLTEDFQIDLPKTLEAINERTKIIFLCTPNNPTGNLLKIDDIEAVLRASQNIVVVDEAYIDFADQESWNQRLEEFPNLIVIQTFSKSWGMAGLRLGMAFASKEVIDILNKIKPPYNINELTQRHAGDALDNHEGMKASVKTVLDERSKLKSALLELNDVQHIYPSDANFLLIKIKHARKKYEQLLNEGIVVRDRSKVELCEECLRISIGTASENELIIEALKKIESSTQEA</sequence>
<dbReference type="InterPro" id="IPR015421">
    <property type="entry name" value="PyrdxlP-dep_Trfase_major"/>
</dbReference>
<organism evidence="14 15">
    <name type="scientific">Aureibacter tunicatorum</name>
    <dbReference type="NCBI Taxonomy" id="866807"/>
    <lineage>
        <taxon>Bacteria</taxon>
        <taxon>Pseudomonadati</taxon>
        <taxon>Bacteroidota</taxon>
        <taxon>Cytophagia</taxon>
        <taxon>Cytophagales</taxon>
        <taxon>Persicobacteraceae</taxon>
        <taxon>Aureibacter</taxon>
    </lineage>
</organism>
<evidence type="ECO:0000256" key="9">
    <source>
        <dbReference type="ARBA" id="ARBA00022898"/>
    </source>
</evidence>
<evidence type="ECO:0000256" key="3">
    <source>
        <dbReference type="ARBA" id="ARBA00005189"/>
    </source>
</evidence>
<dbReference type="GO" id="GO:0030170">
    <property type="term" value="F:pyridoxal phosphate binding"/>
    <property type="evidence" value="ECO:0007669"/>
    <property type="project" value="InterPro"/>
</dbReference>
<comment type="pathway">
    <text evidence="2 12">Amino-acid biosynthesis; L-histidine biosynthesis; L-histidine from 5-phospho-alpha-D-ribose 1-diphosphate: step 7/9.</text>
</comment>
<evidence type="ECO:0000256" key="6">
    <source>
        <dbReference type="ARBA" id="ARBA00022576"/>
    </source>
</evidence>
<evidence type="ECO:0000256" key="12">
    <source>
        <dbReference type="HAMAP-Rule" id="MF_01023"/>
    </source>
</evidence>
<dbReference type="CDD" id="cd00609">
    <property type="entry name" value="AAT_like"/>
    <property type="match status" value="1"/>
</dbReference>
<dbReference type="RefSeq" id="WP_309938253.1">
    <property type="nucleotide sequence ID" value="NZ_AP025305.1"/>
</dbReference>
<proteinExistence type="inferred from homology"/>
<evidence type="ECO:0000256" key="4">
    <source>
        <dbReference type="ARBA" id="ARBA00007970"/>
    </source>
</evidence>
<evidence type="ECO:0000256" key="11">
    <source>
        <dbReference type="ARBA" id="ARBA00047481"/>
    </source>
</evidence>
<dbReference type="Gene3D" id="3.90.1150.10">
    <property type="entry name" value="Aspartate Aminotransferase, domain 1"/>
    <property type="match status" value="1"/>
</dbReference>
<evidence type="ECO:0000256" key="7">
    <source>
        <dbReference type="ARBA" id="ARBA00022605"/>
    </source>
</evidence>
<dbReference type="Pfam" id="PF00155">
    <property type="entry name" value="Aminotran_1_2"/>
    <property type="match status" value="1"/>
</dbReference>
<comment type="similarity">
    <text evidence="4 12">Belongs to the class-II pyridoxal-phosphate-dependent aminotransferase family. Histidinol-phosphate aminotransferase subfamily.</text>
</comment>
<evidence type="ECO:0000256" key="1">
    <source>
        <dbReference type="ARBA" id="ARBA00001933"/>
    </source>
</evidence>
<dbReference type="PROSITE" id="PS00599">
    <property type="entry name" value="AA_TRANSFER_CLASS_2"/>
    <property type="match status" value="1"/>
</dbReference>